<sequence length="265" mass="28872">MSASLLSGKVFLLVTGASKGIGRQIAESFGSLLGEGSLVLLLARNSNGLKETANKLPKRIKVQTRSVDLRVTDANHLKDIISKAVGPAGVTQFENAIIVHNAASIGDLSKPTIALTDFQTWRDYYDLNVFSPAVLNGVFMQLFNEASKVTRFVINVTSIAANTPFGSAGYYCSGKAARTMFFKVFATENPNVYVLNYSPGFVDTDMLHAVITGITDPSARNFFREVQSSDLVLTTQQTVNRMIEIIKLQKFNSGDIIDYSDLLEA</sequence>
<keyword evidence="5" id="KW-0963">Cytoplasm</keyword>
<dbReference type="SUPFAM" id="SSF51735">
    <property type="entry name" value="NAD(P)-binding Rossmann-fold domains"/>
    <property type="match status" value="1"/>
</dbReference>
<proteinExistence type="inferred from homology"/>
<dbReference type="PRINTS" id="PR00081">
    <property type="entry name" value="GDHRDH"/>
</dbReference>
<dbReference type="InterPro" id="IPR051721">
    <property type="entry name" value="Biopterin_syn/organic_redct"/>
</dbReference>
<keyword evidence="7" id="KW-0560">Oxidoreductase</keyword>
<dbReference type="InterPro" id="IPR006393">
    <property type="entry name" value="Sepiapterin_red"/>
</dbReference>
<evidence type="ECO:0000256" key="5">
    <source>
        <dbReference type="ARBA" id="ARBA00022490"/>
    </source>
</evidence>
<dbReference type="FunCoup" id="A0A6J0BVR4">
    <property type="interactions" value="171"/>
</dbReference>
<organism evidence="9">
    <name type="scientific">Neodiprion lecontei</name>
    <name type="common">Redheaded pine sawfly</name>
    <dbReference type="NCBI Taxonomy" id="441921"/>
    <lineage>
        <taxon>Eukaryota</taxon>
        <taxon>Metazoa</taxon>
        <taxon>Ecdysozoa</taxon>
        <taxon>Arthropoda</taxon>
        <taxon>Hexapoda</taxon>
        <taxon>Insecta</taxon>
        <taxon>Pterygota</taxon>
        <taxon>Neoptera</taxon>
        <taxon>Endopterygota</taxon>
        <taxon>Hymenoptera</taxon>
        <taxon>Tenthredinoidea</taxon>
        <taxon>Diprionidae</taxon>
        <taxon>Diprioninae</taxon>
        <taxon>Neodiprion</taxon>
    </lineage>
</organism>
<dbReference type="GeneID" id="107223385"/>
<evidence type="ECO:0000256" key="2">
    <source>
        <dbReference type="ARBA" id="ARBA00010483"/>
    </source>
</evidence>
<dbReference type="PANTHER" id="PTHR44085">
    <property type="entry name" value="SEPIAPTERIN REDUCTASE"/>
    <property type="match status" value="1"/>
</dbReference>
<dbReference type="Gene3D" id="3.40.50.720">
    <property type="entry name" value="NAD(P)-binding Rossmann-like Domain"/>
    <property type="match status" value="1"/>
</dbReference>
<evidence type="ECO:0000256" key="6">
    <source>
        <dbReference type="ARBA" id="ARBA00022857"/>
    </source>
</evidence>
<evidence type="ECO:0000313" key="8">
    <source>
        <dbReference type="Proteomes" id="UP000829291"/>
    </source>
</evidence>
<evidence type="ECO:0000256" key="7">
    <source>
        <dbReference type="ARBA" id="ARBA00023002"/>
    </source>
</evidence>
<evidence type="ECO:0000256" key="4">
    <source>
        <dbReference type="ARBA" id="ARBA00019170"/>
    </source>
</evidence>
<dbReference type="NCBIfam" id="TIGR01500">
    <property type="entry name" value="sepiapter_red"/>
    <property type="match status" value="1"/>
</dbReference>
<dbReference type="PANTHER" id="PTHR44085:SF2">
    <property type="entry name" value="SEPIAPTERIN REDUCTASE"/>
    <property type="match status" value="1"/>
</dbReference>
<dbReference type="InterPro" id="IPR036291">
    <property type="entry name" value="NAD(P)-bd_dom_sf"/>
</dbReference>
<keyword evidence="6" id="KW-0521">NADP</keyword>
<keyword evidence="8" id="KW-1185">Reference proteome</keyword>
<comment type="subcellular location">
    <subcellularLocation>
        <location evidence="1">Cytoplasm</location>
    </subcellularLocation>
</comment>
<evidence type="ECO:0000256" key="1">
    <source>
        <dbReference type="ARBA" id="ARBA00004496"/>
    </source>
</evidence>
<gene>
    <name evidence="9" type="primary">LOC107223385</name>
</gene>
<reference evidence="9" key="1">
    <citation type="submission" date="2025-08" db="UniProtKB">
        <authorList>
            <consortium name="RefSeq"/>
        </authorList>
    </citation>
    <scope>IDENTIFICATION</scope>
    <source>
        <tissue evidence="9">Thorax and Abdomen</tissue>
    </source>
</reference>
<dbReference type="KEGG" id="nlo:107223385"/>
<comment type="similarity">
    <text evidence="2">Belongs to the sepiapterin reductase family.</text>
</comment>
<dbReference type="GO" id="GO:0004757">
    <property type="term" value="F:sepiapterin reductase (NADP+) activity"/>
    <property type="evidence" value="ECO:0007669"/>
    <property type="project" value="UniProtKB-EC"/>
</dbReference>
<dbReference type="InParanoid" id="A0A6J0BVR4"/>
<evidence type="ECO:0000313" key="9">
    <source>
        <dbReference type="RefSeq" id="XP_015518535.1"/>
    </source>
</evidence>
<dbReference type="EC" id="1.1.1.153" evidence="3"/>
<protein>
    <recommendedName>
        <fullName evidence="4">Sepiapterin reductase</fullName>
        <ecNumber evidence="3">1.1.1.153</ecNumber>
    </recommendedName>
</protein>
<dbReference type="OrthoDB" id="153074at2759"/>
<dbReference type="InterPro" id="IPR002347">
    <property type="entry name" value="SDR_fam"/>
</dbReference>
<dbReference type="RefSeq" id="XP_015518535.1">
    <property type="nucleotide sequence ID" value="XM_015663049.2"/>
</dbReference>
<dbReference type="Pfam" id="PF00106">
    <property type="entry name" value="adh_short"/>
    <property type="match status" value="1"/>
</dbReference>
<name>A0A6J0BVR4_NEOLC</name>
<evidence type="ECO:0000256" key="3">
    <source>
        <dbReference type="ARBA" id="ARBA00013075"/>
    </source>
</evidence>
<dbReference type="AlphaFoldDB" id="A0A6J0BVR4"/>
<dbReference type="GO" id="GO:0006729">
    <property type="term" value="P:tetrahydrobiopterin biosynthetic process"/>
    <property type="evidence" value="ECO:0007669"/>
    <property type="project" value="InterPro"/>
</dbReference>
<accession>A0A6J0BVR4</accession>
<dbReference type="GO" id="GO:0005737">
    <property type="term" value="C:cytoplasm"/>
    <property type="evidence" value="ECO:0007669"/>
    <property type="project" value="UniProtKB-SubCell"/>
</dbReference>
<dbReference type="Proteomes" id="UP000829291">
    <property type="component" value="Chromosome 4"/>
</dbReference>